<dbReference type="GO" id="GO:0047545">
    <property type="term" value="F:(S)-2-hydroxyglutarate dehydrogenase activity"/>
    <property type="evidence" value="ECO:0007669"/>
    <property type="project" value="UniProtKB-ARBA"/>
</dbReference>
<dbReference type="Pfam" id="PF00389">
    <property type="entry name" value="2-Hacid_dh"/>
    <property type="match status" value="1"/>
</dbReference>
<dbReference type="InterPro" id="IPR006139">
    <property type="entry name" value="D-isomer_2_OHA_DH_cat_dom"/>
</dbReference>
<dbReference type="SUPFAM" id="SSF51735">
    <property type="entry name" value="NAD(P)-binding Rossmann-fold domains"/>
    <property type="match status" value="1"/>
</dbReference>
<dbReference type="GO" id="GO:0051287">
    <property type="term" value="F:NAD binding"/>
    <property type="evidence" value="ECO:0007669"/>
    <property type="project" value="InterPro"/>
</dbReference>
<evidence type="ECO:0000259" key="6">
    <source>
        <dbReference type="Pfam" id="PF02826"/>
    </source>
</evidence>
<comment type="caution">
    <text evidence="7">The sequence shown here is derived from an EMBL/GenBank/DDBJ whole genome shotgun (WGS) entry which is preliminary data.</text>
</comment>
<dbReference type="InterPro" id="IPR029753">
    <property type="entry name" value="D-isomer_DH_CS"/>
</dbReference>
<evidence type="ECO:0000313" key="8">
    <source>
        <dbReference type="Proteomes" id="UP000647416"/>
    </source>
</evidence>
<feature type="domain" description="D-isomer specific 2-hydroxyacid dehydrogenase NAD-binding" evidence="6">
    <location>
        <begin position="110"/>
        <end position="294"/>
    </location>
</feature>
<dbReference type="InterPro" id="IPR029752">
    <property type="entry name" value="D-isomer_DH_CS1"/>
</dbReference>
<dbReference type="Proteomes" id="UP000647416">
    <property type="component" value="Unassembled WGS sequence"/>
</dbReference>
<dbReference type="GO" id="GO:0006564">
    <property type="term" value="P:L-serine biosynthetic process"/>
    <property type="evidence" value="ECO:0007669"/>
    <property type="project" value="UniProtKB-ARBA"/>
</dbReference>
<evidence type="ECO:0000256" key="4">
    <source>
        <dbReference type="RuleBase" id="RU003719"/>
    </source>
</evidence>
<evidence type="ECO:0000259" key="5">
    <source>
        <dbReference type="Pfam" id="PF00389"/>
    </source>
</evidence>
<sequence>MKKIAFFDTKPYDKIYFDKFKDEFGFEIKYFESKLNPDTAYIAGKYDAVCAFVNDDLGKDTVNELYDNGINIVAMRCAGYNNVDFKEAYGKVHVVRVPAYSPYAVAEHTMALLLCLNRKIHRAFNRTREYNFSLNSLIGFDLNQKTIGVVGTGKIGRTFINICKGFGLNVIAYDAFPQKNTDINYVTLDELFEKSDIISLHCPLTKETHHMINEKTIEKMKKGVYILNTSRGSLIDSEALLNALKSKKIGAAGLDVYEEETEFFYEDFSYKIINDDILSGLIAMPNVIITSHQAFLTHEALKNIAYVTLSNLSRYFNNEFLENEICYKCQKYGKCDREKEKRCF</sequence>
<evidence type="ECO:0000256" key="1">
    <source>
        <dbReference type="ARBA" id="ARBA00005854"/>
    </source>
</evidence>
<keyword evidence="3" id="KW-0520">NAD</keyword>
<dbReference type="InterPro" id="IPR058205">
    <property type="entry name" value="D-LDH-like"/>
</dbReference>
<proteinExistence type="inferred from homology"/>
<dbReference type="Gene3D" id="3.40.50.720">
    <property type="entry name" value="NAD(P)-binding Rossmann-like Domain"/>
    <property type="match status" value="2"/>
</dbReference>
<dbReference type="CDD" id="cd12183">
    <property type="entry name" value="LDH_like_2"/>
    <property type="match status" value="1"/>
</dbReference>
<dbReference type="GO" id="GO:0004617">
    <property type="term" value="F:phosphoglycerate dehydrogenase activity"/>
    <property type="evidence" value="ECO:0007669"/>
    <property type="project" value="UniProtKB-ARBA"/>
</dbReference>
<dbReference type="PROSITE" id="PS00065">
    <property type="entry name" value="D_2_HYDROXYACID_DH_1"/>
    <property type="match status" value="1"/>
</dbReference>
<dbReference type="Pfam" id="PF02826">
    <property type="entry name" value="2-Hacid_dh_C"/>
    <property type="match status" value="1"/>
</dbReference>
<protein>
    <submittedName>
        <fullName evidence="7">2-hydroxyacid dehydrogenase</fullName>
    </submittedName>
</protein>
<dbReference type="SUPFAM" id="SSF52283">
    <property type="entry name" value="Formate/glycerate dehydrogenase catalytic domain-like"/>
    <property type="match status" value="1"/>
</dbReference>
<dbReference type="AlphaFoldDB" id="A0A926F6J1"/>
<comment type="similarity">
    <text evidence="1 4">Belongs to the D-isomer specific 2-hydroxyacid dehydrogenase family.</text>
</comment>
<reference evidence="7" key="1">
    <citation type="submission" date="2020-08" db="EMBL/GenBank/DDBJ databases">
        <title>Genome public.</title>
        <authorList>
            <person name="Liu C."/>
            <person name="Sun Q."/>
        </authorList>
    </citation>
    <scope>NUCLEOTIDE SEQUENCE</scope>
    <source>
        <strain evidence="7">NSJ-50</strain>
    </source>
</reference>
<dbReference type="PANTHER" id="PTHR43026:SF1">
    <property type="entry name" value="2-HYDROXYACID DEHYDROGENASE HOMOLOG 1-RELATED"/>
    <property type="match status" value="1"/>
</dbReference>
<dbReference type="InterPro" id="IPR006140">
    <property type="entry name" value="D-isomer_DH_NAD-bd"/>
</dbReference>
<feature type="domain" description="D-isomer specific 2-hydroxyacid dehydrogenase catalytic" evidence="5">
    <location>
        <begin position="5"/>
        <end position="324"/>
    </location>
</feature>
<dbReference type="EMBL" id="JACRTE010000002">
    <property type="protein sequence ID" value="MBC8595646.1"/>
    <property type="molecule type" value="Genomic_DNA"/>
</dbReference>
<dbReference type="InterPro" id="IPR036291">
    <property type="entry name" value="NAD(P)-bd_dom_sf"/>
</dbReference>
<dbReference type="FunFam" id="3.40.50.720:FF:000041">
    <property type="entry name" value="D-3-phosphoglycerate dehydrogenase"/>
    <property type="match status" value="1"/>
</dbReference>
<dbReference type="PANTHER" id="PTHR43026">
    <property type="entry name" value="2-HYDROXYACID DEHYDROGENASE HOMOLOG 1-RELATED"/>
    <property type="match status" value="1"/>
</dbReference>
<accession>A0A926F6J1</accession>
<keyword evidence="8" id="KW-1185">Reference proteome</keyword>
<name>A0A926F6J1_9FIRM</name>
<dbReference type="PROSITE" id="PS00671">
    <property type="entry name" value="D_2_HYDROXYACID_DH_3"/>
    <property type="match status" value="1"/>
</dbReference>
<evidence type="ECO:0000313" key="7">
    <source>
        <dbReference type="EMBL" id="MBC8595646.1"/>
    </source>
</evidence>
<evidence type="ECO:0000256" key="2">
    <source>
        <dbReference type="ARBA" id="ARBA00023002"/>
    </source>
</evidence>
<evidence type="ECO:0000256" key="3">
    <source>
        <dbReference type="ARBA" id="ARBA00023027"/>
    </source>
</evidence>
<dbReference type="RefSeq" id="WP_262431306.1">
    <property type="nucleotide sequence ID" value="NZ_JACRTE010000002.1"/>
</dbReference>
<dbReference type="PROSITE" id="PS00670">
    <property type="entry name" value="D_2_HYDROXYACID_DH_2"/>
    <property type="match status" value="1"/>
</dbReference>
<gene>
    <name evidence="7" type="ORF">H8706_02010</name>
</gene>
<organism evidence="7 8">
    <name type="scientific">Qingrenia yutianensis</name>
    <dbReference type="NCBI Taxonomy" id="2763676"/>
    <lineage>
        <taxon>Bacteria</taxon>
        <taxon>Bacillati</taxon>
        <taxon>Bacillota</taxon>
        <taxon>Clostridia</taxon>
        <taxon>Eubacteriales</taxon>
        <taxon>Oscillospiraceae</taxon>
        <taxon>Qingrenia</taxon>
    </lineage>
</organism>
<keyword evidence="2 4" id="KW-0560">Oxidoreductase</keyword>